<dbReference type="SUPFAM" id="SSF56112">
    <property type="entry name" value="Protein kinase-like (PK-like)"/>
    <property type="match status" value="1"/>
</dbReference>
<reference evidence="4 5" key="1">
    <citation type="submission" date="2016-04" db="EMBL/GenBank/DDBJ databases">
        <authorList>
            <person name="Evans L.H."/>
            <person name="Alamgir A."/>
            <person name="Owens N."/>
            <person name="Weber N.D."/>
            <person name="Virtaneva K."/>
            <person name="Barbian K."/>
            <person name="Babar A."/>
            <person name="Rosenke K."/>
        </authorList>
    </citation>
    <scope>NUCLEOTIDE SEQUENCE [LARGE SCALE GENOMIC DNA]</scope>
    <source>
        <strain evidence="4 5">IFM 0406</strain>
    </source>
</reference>
<dbReference type="Pfam" id="PF03109">
    <property type="entry name" value="ABC1"/>
    <property type="match status" value="1"/>
</dbReference>
<dbReference type="AlphaFoldDB" id="A0A164PT46"/>
<sequence>MTEMPRSRARRAAQLGGFVGTEAVRRAAAKAAPGRTRPDEQVAAAEQARNALLAERLVAVLGTMRGAAMKLGQMLSLVDPGLVPPAHRELFHSALAALQDSAPPMAWDRMRTHLERELGAELGSVFAEFEPEPVAAASIGQVYRARLADGRRVAVKVQYPEIEAAVRADLKNLRVLLSAYRFVHPALDAPALADEVQLRLEEELDYRIEASNTRAMGEIFRGHPFIRIPDVHHALSGQRVIVTEWLDGQPLREAYTAAESERNRIAEILFRFYCGTTYLAGFFNGDPHPGNVLLLEDGSIGFLDFGLCMTVDAEAAAGELAALRAAKTGDAERLLQLMEVRGFARRSAVPAEQAIEVFVRVFGWYLRDEPMRIGPDIANDVVALLTVTGPGVSARSFNLPAAHALRGRAELQLLAILGQLGPRLNMHAVAREWLFGAEPVTELGRAHRDWVAHRTGNAPSMPPTSVIFQPESRSTVR</sequence>
<feature type="domain" description="ABC1 atypical kinase-like" evidence="3">
    <location>
        <begin position="98"/>
        <end position="336"/>
    </location>
</feature>
<organism evidence="4 5">
    <name type="scientific">Nocardia terpenica</name>
    <dbReference type="NCBI Taxonomy" id="455432"/>
    <lineage>
        <taxon>Bacteria</taxon>
        <taxon>Bacillati</taxon>
        <taxon>Actinomycetota</taxon>
        <taxon>Actinomycetes</taxon>
        <taxon>Mycobacteriales</taxon>
        <taxon>Nocardiaceae</taxon>
        <taxon>Nocardia</taxon>
    </lineage>
</organism>
<proteinExistence type="inferred from homology"/>
<dbReference type="InterPro" id="IPR011009">
    <property type="entry name" value="Kinase-like_dom_sf"/>
</dbReference>
<keyword evidence="5" id="KW-1185">Reference proteome</keyword>
<feature type="region of interest" description="Disordered" evidence="2">
    <location>
        <begin position="455"/>
        <end position="477"/>
    </location>
</feature>
<accession>A0A164PT46</accession>
<comment type="similarity">
    <text evidence="1">Belongs to the protein kinase superfamily. ADCK protein kinase family.</text>
</comment>
<evidence type="ECO:0000256" key="1">
    <source>
        <dbReference type="ARBA" id="ARBA00009670"/>
    </source>
</evidence>
<evidence type="ECO:0000259" key="3">
    <source>
        <dbReference type="Pfam" id="PF03109"/>
    </source>
</evidence>
<dbReference type="OrthoDB" id="9795390at2"/>
<dbReference type="EMBL" id="LWGR01000002">
    <property type="protein sequence ID" value="KZM76030.1"/>
    <property type="molecule type" value="Genomic_DNA"/>
</dbReference>
<dbReference type="InterPro" id="IPR034646">
    <property type="entry name" value="ADCK3_dom"/>
</dbReference>
<dbReference type="PANTHER" id="PTHR10566">
    <property type="entry name" value="CHAPERONE-ACTIVITY OF BC1 COMPLEX CABC1 -RELATED"/>
    <property type="match status" value="1"/>
</dbReference>
<gene>
    <name evidence="4" type="ORF">AWN90_17175</name>
</gene>
<protein>
    <recommendedName>
        <fullName evidence="3">ABC1 atypical kinase-like domain-containing protein</fullName>
    </recommendedName>
</protein>
<evidence type="ECO:0000313" key="5">
    <source>
        <dbReference type="Proteomes" id="UP000076512"/>
    </source>
</evidence>
<comment type="caution">
    <text evidence="4">The sequence shown here is derived from an EMBL/GenBank/DDBJ whole genome shotgun (WGS) entry which is preliminary data.</text>
</comment>
<dbReference type="InterPro" id="IPR050154">
    <property type="entry name" value="UbiB_kinase"/>
</dbReference>
<dbReference type="Proteomes" id="UP000076512">
    <property type="component" value="Unassembled WGS sequence"/>
</dbReference>
<evidence type="ECO:0000313" key="4">
    <source>
        <dbReference type="EMBL" id="KZM76030.1"/>
    </source>
</evidence>
<dbReference type="PANTHER" id="PTHR10566:SF113">
    <property type="entry name" value="PROTEIN ACTIVITY OF BC1 COMPLEX KINASE 7, CHLOROPLASTIC"/>
    <property type="match status" value="1"/>
</dbReference>
<dbReference type="RefSeq" id="WP_067582032.1">
    <property type="nucleotide sequence ID" value="NZ_JABMCZ010000001.1"/>
</dbReference>
<evidence type="ECO:0000256" key="2">
    <source>
        <dbReference type="SAM" id="MobiDB-lite"/>
    </source>
</evidence>
<dbReference type="CDD" id="cd13970">
    <property type="entry name" value="ABC1_ADCK3"/>
    <property type="match status" value="1"/>
</dbReference>
<dbReference type="Gene3D" id="1.10.510.10">
    <property type="entry name" value="Transferase(Phosphotransferase) domain 1"/>
    <property type="match status" value="1"/>
</dbReference>
<name>A0A164PT46_9NOCA</name>
<dbReference type="InterPro" id="IPR004147">
    <property type="entry name" value="ABC1_dom"/>
</dbReference>